<proteinExistence type="predicted"/>
<organism evidence="1 2">
    <name type="scientific">Enterobacteria phage SEGD1</name>
    <dbReference type="NCBI Taxonomy" id="1805456"/>
    <lineage>
        <taxon>Viruses</taxon>
        <taxon>Duplodnaviria</taxon>
        <taxon>Heunggongvirae</taxon>
        <taxon>Uroviricota</taxon>
        <taxon>Caudoviricetes</taxon>
        <taxon>Chimalliviridae</taxon>
        <taxon>Seoulvirus</taxon>
        <taxon>Seoulvirus SPN3US</taxon>
    </lineage>
</organism>
<evidence type="ECO:0000313" key="2">
    <source>
        <dbReference type="Proteomes" id="UP000223976"/>
    </source>
</evidence>
<sequence>MTQDEFETMVKQYFKEGTILYIVAPESENWLTLSSRVTTLRGPVSQEIRQMARIVRDTAIQGGKVVSFSHLSPIGHSNLETEVDVVATVGFDLDGSPGTSLVAIKKWRGYDAIPSPGVWPATS</sequence>
<accession>A0A142IIS3</accession>
<dbReference type="EMBL" id="KU726251">
    <property type="protein sequence ID" value="AMR59861.1"/>
    <property type="molecule type" value="Genomic_DNA"/>
</dbReference>
<evidence type="ECO:0000313" key="1">
    <source>
        <dbReference type="EMBL" id="AMR59861.1"/>
    </source>
</evidence>
<dbReference type="Proteomes" id="UP000223976">
    <property type="component" value="Segment"/>
</dbReference>
<gene>
    <name evidence="1" type="ORF">SEGD1_214</name>
</gene>
<reference evidence="1 2" key="1">
    <citation type="submission" date="2016-02" db="EMBL/GenBank/DDBJ databases">
        <title>Complete genome sequence of a polyvalent bacteriophage, SEGD1, simultaneously inhibiting both Salmonella enterica and Escherichia coli O157:H7.</title>
        <authorList>
            <person name="Fan J."/>
            <person name="Ma J."/>
        </authorList>
    </citation>
    <scope>NUCLEOTIDE SEQUENCE [LARGE SCALE GENOMIC DNA]</scope>
</reference>
<protein>
    <submittedName>
        <fullName evidence="1">Uncharacterized protein</fullName>
    </submittedName>
</protein>
<name>A0A142IIS3_9CAUD</name>